<dbReference type="PANTHER" id="PTHR43662">
    <property type="match status" value="1"/>
</dbReference>
<accession>A0ABP6Z8Q8</accession>
<proteinExistence type="predicted"/>
<feature type="compositionally biased region" description="Low complexity" evidence="1">
    <location>
        <begin position="92"/>
        <end position="108"/>
    </location>
</feature>
<evidence type="ECO:0000256" key="2">
    <source>
        <dbReference type="SAM" id="SignalP"/>
    </source>
</evidence>
<keyword evidence="5" id="KW-1185">Reference proteome</keyword>
<dbReference type="Proteomes" id="UP001501074">
    <property type="component" value="Unassembled WGS sequence"/>
</dbReference>
<evidence type="ECO:0000256" key="1">
    <source>
        <dbReference type="SAM" id="MobiDB-lite"/>
    </source>
</evidence>
<evidence type="ECO:0000313" key="5">
    <source>
        <dbReference type="Proteomes" id="UP001501074"/>
    </source>
</evidence>
<evidence type="ECO:0000259" key="3">
    <source>
        <dbReference type="Pfam" id="PF09362"/>
    </source>
</evidence>
<feature type="signal peptide" evidence="2">
    <location>
        <begin position="1"/>
        <end position="29"/>
    </location>
</feature>
<comment type="caution">
    <text evidence="4">The sequence shown here is derived from an EMBL/GenBank/DDBJ whole genome shotgun (WGS) entry which is preliminary data.</text>
</comment>
<organism evidence="4 5">
    <name type="scientific">Kineosporia mesophila</name>
    <dbReference type="NCBI Taxonomy" id="566012"/>
    <lineage>
        <taxon>Bacteria</taxon>
        <taxon>Bacillati</taxon>
        <taxon>Actinomycetota</taxon>
        <taxon>Actinomycetes</taxon>
        <taxon>Kineosporiales</taxon>
        <taxon>Kineosporiaceae</taxon>
        <taxon>Kineosporia</taxon>
    </lineage>
</organism>
<dbReference type="PANTHER" id="PTHR43662:SF3">
    <property type="entry name" value="DOMAIN PROTEIN, PUTATIVE (AFU_ORTHOLOGUE AFUA_6G11970)-RELATED"/>
    <property type="match status" value="1"/>
</dbReference>
<feature type="compositionally biased region" description="Low complexity" evidence="1">
    <location>
        <begin position="53"/>
        <end position="78"/>
    </location>
</feature>
<keyword evidence="2" id="KW-0732">Signal</keyword>
<dbReference type="EMBL" id="BAAAZO010000002">
    <property type="protein sequence ID" value="GAA3599382.1"/>
    <property type="molecule type" value="Genomic_DNA"/>
</dbReference>
<name>A0ABP6Z8Q8_9ACTN</name>
<dbReference type="Pfam" id="PF09362">
    <property type="entry name" value="DUF1996"/>
    <property type="match status" value="1"/>
</dbReference>
<sequence>MKRRYTVAGSVAGAALVGVLVAVSSGVPAFSAQNTSGHHSVNGMAGMKGHHSAATATTSAAPVPAEPTATEPTATKPADQAPPGVSDDDGPDATASADPSAPTATPDAPNDHNMPGMTAQPAYGPNLDPGESDTVSPAVKGIAPQQSFNPGPDVSTHHEFQANCYMSHHAANDPIVFPGMTGASHLHTFMGSSTTDADTTTTSLQSGKTSCITPGDKSGYWHPSVLNGDKLVTTAYKQTIYYKSGVSDYRTVQAFPRGLRYVVGSPTQTREEFENHPGTVEGWECGDSADNFEIPDHCAEGSYLNIRMQAPSCWDGVHLDSADHKSHMAYPVYENYRKVCPSSHPVAVPMVEFKMAFNVSGDMSKVHLSSGTDWSWHYDFFNGWDAPTLSALVKHCINGGLQCDPRGFDLYKPERGAALNQNYELAS</sequence>
<dbReference type="InterPro" id="IPR018535">
    <property type="entry name" value="DUF1996"/>
</dbReference>
<feature type="region of interest" description="Disordered" evidence="1">
    <location>
        <begin position="41"/>
        <end position="155"/>
    </location>
</feature>
<evidence type="ECO:0000313" key="4">
    <source>
        <dbReference type="EMBL" id="GAA3599382.1"/>
    </source>
</evidence>
<feature type="domain" description="DUF1996" evidence="3">
    <location>
        <begin position="173"/>
        <end position="384"/>
    </location>
</feature>
<gene>
    <name evidence="4" type="ORF">GCM10022223_13540</name>
</gene>
<feature type="chain" id="PRO_5047436428" description="DUF1996 domain-containing protein" evidence="2">
    <location>
        <begin position="30"/>
        <end position="427"/>
    </location>
</feature>
<protein>
    <recommendedName>
        <fullName evidence="3">DUF1996 domain-containing protein</fullName>
    </recommendedName>
</protein>
<reference evidence="5" key="1">
    <citation type="journal article" date="2019" name="Int. J. Syst. Evol. Microbiol.">
        <title>The Global Catalogue of Microorganisms (GCM) 10K type strain sequencing project: providing services to taxonomists for standard genome sequencing and annotation.</title>
        <authorList>
            <consortium name="The Broad Institute Genomics Platform"/>
            <consortium name="The Broad Institute Genome Sequencing Center for Infectious Disease"/>
            <person name="Wu L."/>
            <person name="Ma J."/>
        </authorList>
    </citation>
    <scope>NUCLEOTIDE SEQUENCE [LARGE SCALE GENOMIC DNA]</scope>
    <source>
        <strain evidence="5">JCM 16902</strain>
    </source>
</reference>